<evidence type="ECO:0000313" key="4">
    <source>
        <dbReference type="EMBL" id="HIR60247.1"/>
    </source>
</evidence>
<evidence type="ECO:0000259" key="3">
    <source>
        <dbReference type="Pfam" id="PF08279"/>
    </source>
</evidence>
<feature type="domain" description="Helix-turn-helix type 11" evidence="3">
    <location>
        <begin position="8"/>
        <end position="62"/>
    </location>
</feature>
<reference evidence="4" key="1">
    <citation type="submission" date="2020-10" db="EMBL/GenBank/DDBJ databases">
        <authorList>
            <person name="Gilroy R."/>
        </authorList>
    </citation>
    <scope>NUCLEOTIDE SEQUENCE</scope>
    <source>
        <strain evidence="4">CHK189-12415</strain>
    </source>
</reference>
<dbReference type="InterPro" id="IPR026043">
    <property type="entry name" value="NadR"/>
</dbReference>
<accession>A0A9D1J444</accession>
<dbReference type="PIRSF" id="PIRSF037847">
    <property type="entry name" value="NiaR"/>
    <property type="match status" value="1"/>
</dbReference>
<evidence type="ECO:0000259" key="2">
    <source>
        <dbReference type="Pfam" id="PF02829"/>
    </source>
</evidence>
<sequence>MGIPAGKRREEIRRLLLESGDRVLSAGELAARFDVSRQIIVGDIAILRAGGEEILSTARGYRLARPAAEPPKREEKPGAGIVRVIACRHGEAELKPELYTIVDGGGEVLDISVTHPVYGELTAPLYIQTRADADALEKSLSERKAAPLLTLADGSHRHTVRFPDEESYARVTLALQRLGILEKEFSK</sequence>
<dbReference type="Proteomes" id="UP000824241">
    <property type="component" value="Unassembled WGS sequence"/>
</dbReference>
<organism evidence="4 5">
    <name type="scientific">Candidatus Faecivivens stercoravium</name>
    <dbReference type="NCBI Taxonomy" id="2840803"/>
    <lineage>
        <taxon>Bacteria</taxon>
        <taxon>Bacillati</taxon>
        <taxon>Bacillota</taxon>
        <taxon>Clostridia</taxon>
        <taxon>Eubacteriales</taxon>
        <taxon>Oscillospiraceae</taxon>
        <taxon>Oscillospiraceae incertae sedis</taxon>
        <taxon>Candidatus Faecivivens</taxon>
    </lineage>
</organism>
<dbReference type="Pfam" id="PF08279">
    <property type="entry name" value="HTH_11"/>
    <property type="match status" value="1"/>
</dbReference>
<dbReference type="InterPro" id="IPR013196">
    <property type="entry name" value="HTH_11"/>
</dbReference>
<feature type="binding site" evidence="1">
    <location>
        <position position="89"/>
    </location>
    <ligand>
        <name>Ni(2+)</name>
        <dbReference type="ChEBI" id="CHEBI:49786"/>
    </ligand>
</feature>
<dbReference type="PANTHER" id="PTHR40068:SF1">
    <property type="entry name" value="TRANSCRIPTION REPRESSOR NIAR-RELATED"/>
    <property type="match status" value="1"/>
</dbReference>
<dbReference type="InterPro" id="IPR036390">
    <property type="entry name" value="WH_DNA-bd_sf"/>
</dbReference>
<reference evidence="4" key="2">
    <citation type="journal article" date="2021" name="PeerJ">
        <title>Extensive microbial diversity within the chicken gut microbiome revealed by metagenomics and culture.</title>
        <authorList>
            <person name="Gilroy R."/>
            <person name="Ravi A."/>
            <person name="Getino M."/>
            <person name="Pursley I."/>
            <person name="Horton D.L."/>
            <person name="Alikhan N.F."/>
            <person name="Baker D."/>
            <person name="Gharbi K."/>
            <person name="Hall N."/>
            <person name="Watson M."/>
            <person name="Adriaenssens E.M."/>
            <person name="Foster-Nyarko E."/>
            <person name="Jarju S."/>
            <person name="Secka A."/>
            <person name="Antonio M."/>
            <person name="Oren A."/>
            <person name="Chaudhuri R.R."/>
            <person name="La Ragione R."/>
            <person name="Hildebrand F."/>
            <person name="Pallen M.J."/>
        </authorList>
    </citation>
    <scope>NUCLEOTIDE SEQUENCE</scope>
    <source>
        <strain evidence="4">CHK189-12415</strain>
    </source>
</reference>
<dbReference type="InterPro" id="IPR036388">
    <property type="entry name" value="WH-like_DNA-bd_sf"/>
</dbReference>
<comment type="caution">
    <text evidence="4">The sequence shown here is derived from an EMBL/GenBank/DDBJ whole genome shotgun (WGS) entry which is preliminary data.</text>
</comment>
<proteinExistence type="predicted"/>
<feature type="domain" description="3H" evidence="2">
    <location>
        <begin position="85"/>
        <end position="181"/>
    </location>
</feature>
<dbReference type="SUPFAM" id="SSF75500">
    <property type="entry name" value="Putative transcriptional regulator TM1602, C-terminal domain"/>
    <property type="match status" value="1"/>
</dbReference>
<protein>
    <submittedName>
        <fullName evidence="4">Transcription repressor NadR</fullName>
    </submittedName>
</protein>
<gene>
    <name evidence="4" type="ORF">IAB37_01550</name>
</gene>
<dbReference type="PANTHER" id="PTHR40068">
    <property type="entry name" value="TRANSCRIPTION REPRESSOR NIAR-RELATED"/>
    <property type="match status" value="1"/>
</dbReference>
<evidence type="ECO:0000256" key="1">
    <source>
        <dbReference type="PIRSR" id="PIRSR037847-1"/>
    </source>
</evidence>
<keyword evidence="1" id="KW-0479">Metal-binding</keyword>
<dbReference type="AlphaFoldDB" id="A0A9D1J444"/>
<name>A0A9D1J444_9FIRM</name>
<feature type="binding site" evidence="1">
    <location>
        <position position="156"/>
    </location>
    <ligand>
        <name>Ni(2+)</name>
        <dbReference type="ChEBI" id="CHEBI:49786"/>
    </ligand>
</feature>
<dbReference type="Pfam" id="PF02829">
    <property type="entry name" value="3H"/>
    <property type="match status" value="1"/>
</dbReference>
<evidence type="ECO:0000313" key="5">
    <source>
        <dbReference type="Proteomes" id="UP000824241"/>
    </source>
</evidence>
<dbReference type="Gene3D" id="3.30.1340.20">
    <property type="entry name" value="3H domain"/>
    <property type="match status" value="1"/>
</dbReference>
<feature type="binding site" evidence="1">
    <location>
        <position position="97"/>
    </location>
    <ligand>
        <name>Ni(2+)</name>
        <dbReference type="ChEBI" id="CHEBI:49786"/>
    </ligand>
</feature>
<feature type="binding site" evidence="1">
    <location>
        <position position="158"/>
    </location>
    <ligand>
        <name>Ni(2+)</name>
        <dbReference type="ChEBI" id="CHEBI:49786"/>
    </ligand>
</feature>
<dbReference type="EMBL" id="DVHA01000048">
    <property type="protein sequence ID" value="HIR60247.1"/>
    <property type="molecule type" value="Genomic_DNA"/>
</dbReference>
<dbReference type="InterPro" id="IPR035922">
    <property type="entry name" value="3H_dom_sf"/>
</dbReference>
<dbReference type="Gene3D" id="1.10.10.10">
    <property type="entry name" value="Winged helix-like DNA-binding domain superfamily/Winged helix DNA-binding domain"/>
    <property type="match status" value="1"/>
</dbReference>
<dbReference type="InterPro" id="IPR004173">
    <property type="entry name" value="3H_domain"/>
</dbReference>
<dbReference type="SUPFAM" id="SSF46785">
    <property type="entry name" value="Winged helix' DNA-binding domain"/>
    <property type="match status" value="1"/>
</dbReference>
<dbReference type="GO" id="GO:0046872">
    <property type="term" value="F:metal ion binding"/>
    <property type="evidence" value="ECO:0007669"/>
    <property type="project" value="UniProtKB-KW"/>
</dbReference>
<keyword evidence="1" id="KW-0533">Nickel</keyword>